<dbReference type="Proteomes" id="UP000053599">
    <property type="component" value="Unassembled WGS sequence"/>
</dbReference>
<evidence type="ECO:0000313" key="1">
    <source>
        <dbReference type="EMBL" id="KIV80213.1"/>
    </source>
</evidence>
<protein>
    <submittedName>
        <fullName evidence="1">Uncharacterized protein</fullName>
    </submittedName>
</protein>
<dbReference type="AlphaFoldDB" id="A0A0D1YZM9"/>
<organism evidence="1 2">
    <name type="scientific">Exophiala sideris</name>
    <dbReference type="NCBI Taxonomy" id="1016849"/>
    <lineage>
        <taxon>Eukaryota</taxon>
        <taxon>Fungi</taxon>
        <taxon>Dikarya</taxon>
        <taxon>Ascomycota</taxon>
        <taxon>Pezizomycotina</taxon>
        <taxon>Eurotiomycetes</taxon>
        <taxon>Chaetothyriomycetidae</taxon>
        <taxon>Chaetothyriales</taxon>
        <taxon>Herpotrichiellaceae</taxon>
        <taxon>Exophiala</taxon>
    </lineage>
</organism>
<proteinExistence type="predicted"/>
<sequence>MAPPDFDHSRSDESRYNNLQTPLDAVRLQKYVYDFVSWFKTCPEATSTEEKAKWDASVETFLSILNDTRAWDIAQPVVPEFRETKSGNLNMDILLERVRPRLRDPPYSQPLDFGERLDWENQKAQIEYLGYGGGYQGRGSVPPESERAKEVNKVIMTWAAAQPHADRIARYECWEEGWKKSLRPH</sequence>
<gene>
    <name evidence="1" type="ORF">PV11_07729</name>
</gene>
<dbReference type="EMBL" id="KN846953">
    <property type="protein sequence ID" value="KIV80213.1"/>
    <property type="molecule type" value="Genomic_DNA"/>
</dbReference>
<dbReference type="HOGENOM" id="CLU_1461332_0_0_1"/>
<reference evidence="1 2" key="1">
    <citation type="submission" date="2015-01" db="EMBL/GenBank/DDBJ databases">
        <title>The Genome Sequence of Exophiala sideris CBS121828.</title>
        <authorList>
            <consortium name="The Broad Institute Genomics Platform"/>
            <person name="Cuomo C."/>
            <person name="de Hoog S."/>
            <person name="Gorbushina A."/>
            <person name="Stielow B."/>
            <person name="Teixiera M."/>
            <person name="Abouelleil A."/>
            <person name="Chapman S.B."/>
            <person name="Priest M."/>
            <person name="Young S.K."/>
            <person name="Wortman J."/>
            <person name="Nusbaum C."/>
            <person name="Birren B."/>
        </authorList>
    </citation>
    <scope>NUCLEOTIDE SEQUENCE [LARGE SCALE GENOMIC DNA]</scope>
    <source>
        <strain evidence="1 2">CBS 121828</strain>
    </source>
</reference>
<name>A0A0D1YZM9_9EURO</name>
<accession>A0A0D1YZM9</accession>
<evidence type="ECO:0000313" key="2">
    <source>
        <dbReference type="Proteomes" id="UP000053599"/>
    </source>
</evidence>